<dbReference type="AlphaFoldDB" id="A0A7U7GF00"/>
<dbReference type="PROSITE" id="PS50011">
    <property type="entry name" value="PROTEIN_KINASE_DOM"/>
    <property type="match status" value="1"/>
</dbReference>
<dbReference type="CDD" id="cd14014">
    <property type="entry name" value="STKc_PknB_like"/>
    <property type="match status" value="1"/>
</dbReference>
<keyword evidence="11" id="KW-1185">Reference proteome</keyword>
<feature type="compositionally biased region" description="Polar residues" evidence="8">
    <location>
        <begin position="1"/>
        <end position="10"/>
    </location>
</feature>
<feature type="domain" description="Protein kinase" evidence="9">
    <location>
        <begin position="30"/>
        <end position="321"/>
    </location>
</feature>
<evidence type="ECO:0000256" key="5">
    <source>
        <dbReference type="ARBA" id="ARBA00022777"/>
    </source>
</evidence>
<dbReference type="Pfam" id="PF00069">
    <property type="entry name" value="Pkinase"/>
    <property type="match status" value="1"/>
</dbReference>
<dbReference type="PANTHER" id="PTHR43671">
    <property type="entry name" value="SERINE/THREONINE-PROTEIN KINASE NEK"/>
    <property type="match status" value="1"/>
</dbReference>
<accession>A0A7U7GF00</accession>
<comment type="caution">
    <text evidence="10">The sequence shown here is derived from an EMBL/GenBank/DDBJ whole genome shotgun (WGS) entry which is preliminary data.</text>
</comment>
<dbReference type="GO" id="GO:0005524">
    <property type="term" value="F:ATP binding"/>
    <property type="evidence" value="ECO:0007669"/>
    <property type="project" value="UniProtKB-UniRule"/>
</dbReference>
<evidence type="ECO:0000313" key="10">
    <source>
        <dbReference type="EMBL" id="CDH46904.1"/>
    </source>
</evidence>
<evidence type="ECO:0000256" key="1">
    <source>
        <dbReference type="ARBA" id="ARBA00010886"/>
    </source>
</evidence>
<proteinExistence type="inferred from homology"/>
<keyword evidence="6 7" id="KW-0067">ATP-binding</keyword>
<dbReference type="EC" id="2.7.11.1" evidence="2"/>
<evidence type="ECO:0000256" key="4">
    <source>
        <dbReference type="ARBA" id="ARBA00022741"/>
    </source>
</evidence>
<reference evidence="10 11" key="1">
    <citation type="journal article" date="2014" name="ISME J.">
        <title>Candidatus Competibacter-lineage genomes retrieved from metagenomes reveal functional metabolic diversity.</title>
        <authorList>
            <person name="McIlroy S.J."/>
            <person name="Albertsen M."/>
            <person name="Andresen E.K."/>
            <person name="Saunders A.M."/>
            <person name="Kristiansen R."/>
            <person name="Stokholm-Bjerregaard M."/>
            <person name="Nielsen K.L."/>
            <person name="Nielsen P.H."/>
        </authorList>
    </citation>
    <scope>NUCLEOTIDE SEQUENCE [LARGE SCALE GENOMIC DNA]</scope>
    <source>
        <strain evidence="10 11">Run_B_J11</strain>
    </source>
</reference>
<dbReference type="SMART" id="SM00220">
    <property type="entry name" value="S_TKc"/>
    <property type="match status" value="1"/>
</dbReference>
<evidence type="ECO:0000256" key="8">
    <source>
        <dbReference type="SAM" id="MobiDB-lite"/>
    </source>
</evidence>
<dbReference type="InterPro" id="IPR011009">
    <property type="entry name" value="Kinase-like_dom_sf"/>
</dbReference>
<dbReference type="Proteomes" id="UP000019184">
    <property type="component" value="Unassembled WGS sequence"/>
</dbReference>
<dbReference type="InterPro" id="IPR017441">
    <property type="entry name" value="Protein_kinase_ATP_BS"/>
</dbReference>
<keyword evidence="3 10" id="KW-0808">Transferase</keyword>
<feature type="region of interest" description="Disordered" evidence="8">
    <location>
        <begin position="496"/>
        <end position="643"/>
    </location>
</feature>
<feature type="region of interest" description="Disordered" evidence="8">
    <location>
        <begin position="337"/>
        <end position="379"/>
    </location>
</feature>
<feature type="compositionally biased region" description="Polar residues" evidence="8">
    <location>
        <begin position="505"/>
        <end position="514"/>
    </location>
</feature>
<dbReference type="RefSeq" id="WP_051498006.1">
    <property type="nucleotide sequence ID" value="NZ_CBTK010000281.1"/>
</dbReference>
<dbReference type="EMBL" id="CBTK010000281">
    <property type="protein sequence ID" value="CDH46904.1"/>
    <property type="molecule type" value="Genomic_DNA"/>
</dbReference>
<sequence length="643" mass="69618">MTTAPDSTTPAKGGTRRANALPSGHLLDEYRIDAILGAGGFGVTYKALDTHLENWVAIKEYFPIEWSFRDTDGVTVRANTQGQTSATEGQASDYEWGLERFLDEARVLARIQHPYVVRIKRYFRGHGTAYIIMDYEEGEPLSAILREGETLAEDQMRGLLEDLLPALQAVHEQGYLHRDIKPSNLYVRAHDHRVMLIDFGAARAAISRHSQSVSSLVTPGYSPPEQYSTRNDRYGPWTDIYALGAVLYRCIAGQTPVEAAERLLDDTLKPAVAVGAGRYSTNLLRVIDRALAVRPEQRFRDVSEIQAGLSGAQDEESDETVIMAPLSKSAKLPTLDRAPLRAALEGTDRNELKRTHPPTASRRSPIQRPSEPPPPLKPRAGAFRWPRWGVLSGGVGLVVALAAIALWRWSSAPVPEVNPSHYSLEQTGQPAETVPAPVAGATPTLQPTTAATLPPVPLIDTTASPPPTAEAPLPMAMPVVVEPAAPLDTIAPALVPALDPEPQTPAASVIQTESEPAAPAVIDERTAQPVQPDSTLDAGLKPAGVSPVETPLVPAIAPTETKPRSSTTTEPATAKQGEGKKPTVPNRNKVESQSRTRRQQSRRDRTQPQPIIVAPTVPDRVTPAQPPRKSPWDSPNSTGFNQK</sequence>
<feature type="compositionally biased region" description="Polar residues" evidence="8">
    <location>
        <begin position="633"/>
        <end position="643"/>
    </location>
</feature>
<protein>
    <recommendedName>
        <fullName evidence="2">non-specific serine/threonine protein kinase</fullName>
        <ecNumber evidence="2">2.7.11.1</ecNumber>
    </recommendedName>
</protein>
<dbReference type="InterPro" id="IPR000719">
    <property type="entry name" value="Prot_kinase_dom"/>
</dbReference>
<dbReference type="GO" id="GO:0004674">
    <property type="term" value="F:protein serine/threonine kinase activity"/>
    <property type="evidence" value="ECO:0007669"/>
    <property type="project" value="UniProtKB-EC"/>
</dbReference>
<keyword evidence="4 7" id="KW-0547">Nucleotide-binding</keyword>
<feature type="region of interest" description="Disordered" evidence="8">
    <location>
        <begin position="1"/>
        <end position="20"/>
    </location>
</feature>
<organism evidence="10 11">
    <name type="scientific">Candidatus Contendobacter odensis Run_B_J11</name>
    <dbReference type="NCBI Taxonomy" id="1400861"/>
    <lineage>
        <taxon>Bacteria</taxon>
        <taxon>Pseudomonadati</taxon>
        <taxon>Pseudomonadota</taxon>
        <taxon>Gammaproteobacteria</taxon>
        <taxon>Candidatus Competibacteraceae</taxon>
        <taxon>Candidatus Contendibacter</taxon>
    </lineage>
</organism>
<dbReference type="PROSITE" id="PS00108">
    <property type="entry name" value="PROTEIN_KINASE_ST"/>
    <property type="match status" value="1"/>
</dbReference>
<evidence type="ECO:0000256" key="3">
    <source>
        <dbReference type="ARBA" id="ARBA00022679"/>
    </source>
</evidence>
<dbReference type="Gene3D" id="1.10.510.10">
    <property type="entry name" value="Transferase(Phosphotransferase) domain 1"/>
    <property type="match status" value="1"/>
</dbReference>
<dbReference type="Gene3D" id="3.30.200.20">
    <property type="entry name" value="Phosphorylase Kinase, domain 1"/>
    <property type="match status" value="1"/>
</dbReference>
<comment type="similarity">
    <text evidence="1">Belongs to the protein kinase superfamily. NEK Ser/Thr protein kinase family. NIMA subfamily.</text>
</comment>
<name>A0A7U7GF00_9GAMM</name>
<keyword evidence="5 10" id="KW-0418">Kinase</keyword>
<evidence type="ECO:0000256" key="2">
    <source>
        <dbReference type="ARBA" id="ARBA00012513"/>
    </source>
</evidence>
<dbReference type="PROSITE" id="PS00107">
    <property type="entry name" value="PROTEIN_KINASE_ATP"/>
    <property type="match status" value="1"/>
</dbReference>
<dbReference type="OrthoDB" id="9801841at2"/>
<gene>
    <name evidence="10" type="ORF">BN874_640022</name>
</gene>
<dbReference type="InterPro" id="IPR050660">
    <property type="entry name" value="NEK_Ser/Thr_kinase"/>
</dbReference>
<dbReference type="SUPFAM" id="SSF56112">
    <property type="entry name" value="Protein kinase-like (PK-like)"/>
    <property type="match status" value="1"/>
</dbReference>
<dbReference type="InterPro" id="IPR008271">
    <property type="entry name" value="Ser/Thr_kinase_AS"/>
</dbReference>
<evidence type="ECO:0000256" key="7">
    <source>
        <dbReference type="PROSITE-ProRule" id="PRU10141"/>
    </source>
</evidence>
<dbReference type="PANTHER" id="PTHR43671:SF13">
    <property type="entry name" value="SERINE_THREONINE-PROTEIN KINASE NEK2"/>
    <property type="match status" value="1"/>
</dbReference>
<evidence type="ECO:0000259" key="9">
    <source>
        <dbReference type="PROSITE" id="PS50011"/>
    </source>
</evidence>
<feature type="binding site" evidence="7">
    <location>
        <position position="59"/>
    </location>
    <ligand>
        <name>ATP</name>
        <dbReference type="ChEBI" id="CHEBI:30616"/>
    </ligand>
</feature>
<evidence type="ECO:0000313" key="11">
    <source>
        <dbReference type="Proteomes" id="UP000019184"/>
    </source>
</evidence>
<evidence type="ECO:0000256" key="6">
    <source>
        <dbReference type="ARBA" id="ARBA00022840"/>
    </source>
</evidence>